<proteinExistence type="predicted"/>
<organism evidence="2 3">
    <name type="scientific">Teratosphaeria destructans</name>
    <dbReference type="NCBI Taxonomy" id="418781"/>
    <lineage>
        <taxon>Eukaryota</taxon>
        <taxon>Fungi</taxon>
        <taxon>Dikarya</taxon>
        <taxon>Ascomycota</taxon>
        <taxon>Pezizomycotina</taxon>
        <taxon>Dothideomycetes</taxon>
        <taxon>Dothideomycetidae</taxon>
        <taxon>Mycosphaerellales</taxon>
        <taxon>Teratosphaeriaceae</taxon>
        <taxon>Teratosphaeria</taxon>
    </lineage>
</organism>
<dbReference type="Proteomes" id="UP001138500">
    <property type="component" value="Unassembled WGS sequence"/>
</dbReference>
<dbReference type="EMBL" id="RIBY02002567">
    <property type="protein sequence ID" value="KAH9809331.1"/>
    <property type="molecule type" value="Genomic_DNA"/>
</dbReference>
<dbReference type="CDD" id="cd01908">
    <property type="entry name" value="YafJ"/>
    <property type="match status" value="1"/>
</dbReference>
<dbReference type="PANTHER" id="PTHR43187">
    <property type="entry name" value="GLUTAMINE AMIDOTRANSFERASE DUG3-RELATED"/>
    <property type="match status" value="1"/>
</dbReference>
<dbReference type="InterPro" id="IPR017932">
    <property type="entry name" value="GATase_2_dom"/>
</dbReference>
<dbReference type="InterPro" id="IPR052373">
    <property type="entry name" value="Gamma-glu_amide_hydrolase"/>
</dbReference>
<accession>A0A9W7SI43</accession>
<reference evidence="2 3" key="1">
    <citation type="journal article" date="2018" name="IMA Fungus">
        <title>IMA Genome-F 10: Nine draft genome sequences of Claviceps purpurea s.lat., including C. arundinis, C. humidiphila, and C. cf. spartinae, pseudomolecules for the pitch canker pathogen Fusarium circinatum, draft genome of Davidsoniella eucalypti, Grosmannia galeiformis, Quambalaria eucalypti, and Teratosphaeria destructans.</title>
        <authorList>
            <person name="Wingfield B.D."/>
            <person name="Liu M."/>
            <person name="Nguyen H.D."/>
            <person name="Lane F.A."/>
            <person name="Morgan S.W."/>
            <person name="De Vos L."/>
            <person name="Wilken P.M."/>
            <person name="Duong T.A."/>
            <person name="Aylward J."/>
            <person name="Coetzee M.P."/>
            <person name="Dadej K."/>
            <person name="De Beer Z.W."/>
            <person name="Findlay W."/>
            <person name="Havenga M."/>
            <person name="Kolarik M."/>
            <person name="Menzies J.G."/>
            <person name="Naidoo K."/>
            <person name="Pochopski O."/>
            <person name="Shoukouhi P."/>
            <person name="Santana Q.C."/>
            <person name="Seifert K.A."/>
            <person name="Soal N."/>
            <person name="Steenkamp E.T."/>
            <person name="Tatham C.T."/>
            <person name="van der Nest M.A."/>
            <person name="Wingfield M.J."/>
        </authorList>
    </citation>
    <scope>NUCLEOTIDE SEQUENCE [LARGE SCALE GENOMIC DNA]</scope>
    <source>
        <strain evidence="2">CMW44962</strain>
    </source>
</reference>
<dbReference type="GO" id="GO:0005737">
    <property type="term" value="C:cytoplasm"/>
    <property type="evidence" value="ECO:0007669"/>
    <property type="project" value="TreeGrafter"/>
</dbReference>
<dbReference type="InterPro" id="IPR029055">
    <property type="entry name" value="Ntn_hydrolases_N"/>
</dbReference>
<keyword evidence="3" id="KW-1185">Reference proteome</keyword>
<gene>
    <name evidence="2" type="ORF">Tdes44962_MAKER06192</name>
</gene>
<dbReference type="PROSITE" id="PS51278">
    <property type="entry name" value="GATASE_TYPE_2"/>
    <property type="match status" value="1"/>
</dbReference>
<dbReference type="SUPFAM" id="SSF56235">
    <property type="entry name" value="N-terminal nucleophile aminohydrolases (Ntn hydrolases)"/>
    <property type="match status" value="1"/>
</dbReference>
<evidence type="ECO:0000313" key="3">
    <source>
        <dbReference type="Proteomes" id="UP001138500"/>
    </source>
</evidence>
<feature type="domain" description="Glutamine amidotransferase type-2" evidence="1">
    <location>
        <begin position="2"/>
        <end position="367"/>
    </location>
</feature>
<dbReference type="GO" id="GO:0006751">
    <property type="term" value="P:glutathione catabolic process"/>
    <property type="evidence" value="ECO:0007669"/>
    <property type="project" value="TreeGrafter"/>
</dbReference>
<dbReference type="Gene3D" id="3.60.20.10">
    <property type="entry name" value="Glutamine Phosphoribosylpyrophosphate, subunit 1, domain 1"/>
    <property type="match status" value="1"/>
</dbReference>
<name>A0A9W7SI43_9PEZI</name>
<dbReference type="GO" id="GO:0008242">
    <property type="term" value="F:omega peptidase activity"/>
    <property type="evidence" value="ECO:0007669"/>
    <property type="project" value="TreeGrafter"/>
</dbReference>
<protein>
    <submittedName>
        <fullName evidence="2">N-terminal nucleophile aminohydrolase</fullName>
    </submittedName>
</protein>
<dbReference type="AlphaFoldDB" id="A0A9W7SI43"/>
<evidence type="ECO:0000313" key="2">
    <source>
        <dbReference type="EMBL" id="KAH9809331.1"/>
    </source>
</evidence>
<evidence type="ECO:0000259" key="1">
    <source>
        <dbReference type="PROSITE" id="PS51278"/>
    </source>
</evidence>
<dbReference type="Pfam" id="PF13522">
    <property type="entry name" value="GATase_6"/>
    <property type="match status" value="1"/>
</dbReference>
<sequence>MCRWFAYISPTEPCLLEDVLVTPQNSLTHQVHDHYLPQLIAHHPSDLHSADHLTTARNSIYNIDGLGVAWYTSSFSDYERGDTGESADGSMQEGLLPAVYKTVQPPLNDMNFRSLCRNTETRVCMAHIRAASGTPIVAVNNHPFVFGRHTFMHNGVVSNFTSIKRPATQQLSDAAFSAINGGTDSELLAALYMTHLTRDSPSADPFEHEYSLPQMAAALHWAISTIITLQKSLLPTTASPNSLNLCATDGTKLIACRFRNHATEQPPSLYYSTQAGVTLNRKFPDHPDGIDVPRRWQGVNGSESHGRHVIVASEPSTYIAEEWELVGRNQMVLVDERGGVEVRDMEYEKGWDCEDAAVDSGRKRSGG</sequence>
<dbReference type="OrthoDB" id="444432at2759"/>
<dbReference type="GO" id="GO:0061672">
    <property type="term" value="C:glutathione hydrolase complex"/>
    <property type="evidence" value="ECO:0007669"/>
    <property type="project" value="TreeGrafter"/>
</dbReference>
<reference evidence="2 3" key="2">
    <citation type="journal article" date="2021" name="Curr. Genet.">
        <title>Genetic response to nitrogen starvation in the aggressive Eucalyptus foliar pathogen Teratosphaeria destructans.</title>
        <authorList>
            <person name="Havenga M."/>
            <person name="Wingfield B.D."/>
            <person name="Wingfield M.J."/>
            <person name="Dreyer L.L."/>
            <person name="Roets F."/>
            <person name="Aylward J."/>
        </authorList>
    </citation>
    <scope>NUCLEOTIDE SEQUENCE [LARGE SCALE GENOMIC DNA]</scope>
    <source>
        <strain evidence="2">CMW44962</strain>
    </source>
</reference>
<dbReference type="PANTHER" id="PTHR43187:SF1">
    <property type="entry name" value="GLUTAMINE AMIDOTRANSFERASE DUG3-RELATED"/>
    <property type="match status" value="1"/>
</dbReference>
<comment type="caution">
    <text evidence="2">The sequence shown here is derived from an EMBL/GenBank/DDBJ whole genome shotgun (WGS) entry which is preliminary data.</text>
</comment>